<evidence type="ECO:0000313" key="3">
    <source>
        <dbReference type="Proteomes" id="UP000322927"/>
    </source>
</evidence>
<dbReference type="AlphaFoldDB" id="A0A5P2BV92"/>
<dbReference type="OrthoDB" id="4350801at2"/>
<reference evidence="2 3" key="1">
    <citation type="submission" date="2018-05" db="EMBL/GenBank/DDBJ databases">
        <title>Streptomyces venezuelae.</title>
        <authorList>
            <person name="Kim W."/>
            <person name="Lee N."/>
            <person name="Cho B.-K."/>
        </authorList>
    </citation>
    <scope>NUCLEOTIDE SEQUENCE [LARGE SCALE GENOMIC DNA]</scope>
    <source>
        <strain evidence="2 3">ATCC 14584</strain>
    </source>
</reference>
<dbReference type="Pfam" id="PF18546">
    <property type="entry name" value="MetOD1"/>
    <property type="match status" value="1"/>
</dbReference>
<sequence>MEPSEAPIALDRDVFMRSLIRELARVLEDVVGLEEAAGYVSLVSQTIGVDLNHQYAKALAVDRLDRGQVAQVMVDFKRRIGGGFYVLEESDQRIVLGNRVCPFGEKVVGRPSMCMMTSNVFGTLAAENLGYARVELEKTIARWDVGCRVVVHLRPPSETEASTGREYYGDLP</sequence>
<dbReference type="InterPro" id="IPR041359">
    <property type="entry name" value="MetOD1"/>
</dbReference>
<proteinExistence type="predicted"/>
<name>A0A5P2BV92_STRVZ</name>
<dbReference type="Proteomes" id="UP000322927">
    <property type="component" value="Chromosome"/>
</dbReference>
<dbReference type="RefSeq" id="WP_150213885.1">
    <property type="nucleotide sequence ID" value="NZ_CP029192.1"/>
</dbReference>
<accession>A0A5P2BV92</accession>
<evidence type="ECO:0000259" key="1">
    <source>
        <dbReference type="Pfam" id="PF18546"/>
    </source>
</evidence>
<protein>
    <submittedName>
        <fullName evidence="2">Transcriptional regulator</fullName>
    </submittedName>
</protein>
<evidence type="ECO:0000313" key="2">
    <source>
        <dbReference type="EMBL" id="QES32339.1"/>
    </source>
</evidence>
<gene>
    <name evidence="2" type="ORF">DEJ48_01990</name>
</gene>
<dbReference type="EMBL" id="CP029192">
    <property type="protein sequence ID" value="QES32339.1"/>
    <property type="molecule type" value="Genomic_DNA"/>
</dbReference>
<organism evidence="2 3">
    <name type="scientific">Streptomyces venezuelae</name>
    <dbReference type="NCBI Taxonomy" id="54571"/>
    <lineage>
        <taxon>Bacteria</taxon>
        <taxon>Bacillati</taxon>
        <taxon>Actinomycetota</taxon>
        <taxon>Actinomycetes</taxon>
        <taxon>Kitasatosporales</taxon>
        <taxon>Streptomycetaceae</taxon>
        <taxon>Streptomyces</taxon>
    </lineage>
</organism>
<feature type="domain" description="Metanogen output" evidence="1">
    <location>
        <begin position="20"/>
        <end position="151"/>
    </location>
</feature>